<dbReference type="InterPro" id="IPR003356">
    <property type="entry name" value="DNA_methylase_A-5"/>
</dbReference>
<comment type="caution">
    <text evidence="2">The sequence shown here is derived from an EMBL/GenBank/DDBJ whole genome shotgun (WGS) entry which is preliminary data.</text>
</comment>
<name>A0A921EJF2_LACJH</name>
<dbReference type="Gene3D" id="3.40.50.150">
    <property type="entry name" value="Vaccinia Virus protein VP39"/>
    <property type="match status" value="1"/>
</dbReference>
<protein>
    <submittedName>
        <fullName evidence="2">SAM-dependent methyltransferase</fullName>
    </submittedName>
</protein>
<organism evidence="2 3">
    <name type="scientific">Lactobacillus johnsonii</name>
    <dbReference type="NCBI Taxonomy" id="33959"/>
    <lineage>
        <taxon>Bacteria</taxon>
        <taxon>Bacillati</taxon>
        <taxon>Bacillota</taxon>
        <taxon>Bacilli</taxon>
        <taxon>Lactobacillales</taxon>
        <taxon>Lactobacillaceae</taxon>
        <taxon>Lactobacillus</taxon>
    </lineage>
</organism>
<dbReference type="Proteomes" id="UP000732527">
    <property type="component" value="Unassembled WGS sequence"/>
</dbReference>
<proteinExistence type="predicted"/>
<keyword evidence="2" id="KW-0808">Transferase</keyword>
<dbReference type="SUPFAM" id="SSF53335">
    <property type="entry name" value="S-adenosyl-L-methionine-dependent methyltransferases"/>
    <property type="match status" value="1"/>
</dbReference>
<evidence type="ECO:0000313" key="2">
    <source>
        <dbReference type="EMBL" id="HJE49338.1"/>
    </source>
</evidence>
<dbReference type="AlphaFoldDB" id="A0A921EJF2"/>
<dbReference type="GO" id="GO:0003677">
    <property type="term" value="F:DNA binding"/>
    <property type="evidence" value="ECO:0007669"/>
    <property type="project" value="InterPro"/>
</dbReference>
<evidence type="ECO:0000313" key="3">
    <source>
        <dbReference type="Proteomes" id="UP000732527"/>
    </source>
</evidence>
<reference evidence="2" key="2">
    <citation type="submission" date="2021-09" db="EMBL/GenBank/DDBJ databases">
        <authorList>
            <person name="Gilroy R."/>
        </authorList>
    </citation>
    <scope>NUCLEOTIDE SEQUENCE</scope>
    <source>
        <strain evidence="2">CHK192-2623</strain>
    </source>
</reference>
<dbReference type="GO" id="GO:0008170">
    <property type="term" value="F:N-methyltransferase activity"/>
    <property type="evidence" value="ECO:0007669"/>
    <property type="project" value="InterPro"/>
</dbReference>
<sequence length="220" mass="25547">MLFDVKTVNNLLDIDESYKAPERMLQLMLDNNKRVKIFKSFLQVSTKLDFDWFHEYFEDEQAERKSKKQDFTPAGIAKLMSRLVNPNAGIYYEPAAGTGGILITRWNQDRINDPIGLQGNKKILEKNPGISLFTYDPRNYWYQAEEMSDRAIPFLIFNMAIRGMNGVAVQCDSLSRDAKEAYFIRNDTDNWLGFSEIIKLPHTDAVRNELGISRWVTEFK</sequence>
<dbReference type="InterPro" id="IPR029063">
    <property type="entry name" value="SAM-dependent_MTases_sf"/>
</dbReference>
<feature type="domain" description="DNA methylase adenine-specific" evidence="1">
    <location>
        <begin position="54"/>
        <end position="167"/>
    </location>
</feature>
<keyword evidence="2" id="KW-0489">Methyltransferase</keyword>
<reference evidence="2" key="1">
    <citation type="journal article" date="2021" name="PeerJ">
        <title>Extensive microbial diversity within the chicken gut microbiome revealed by metagenomics and culture.</title>
        <authorList>
            <person name="Gilroy R."/>
            <person name="Ravi A."/>
            <person name="Getino M."/>
            <person name="Pursley I."/>
            <person name="Horton D.L."/>
            <person name="Alikhan N.F."/>
            <person name="Baker D."/>
            <person name="Gharbi K."/>
            <person name="Hall N."/>
            <person name="Watson M."/>
            <person name="Adriaenssens E.M."/>
            <person name="Foster-Nyarko E."/>
            <person name="Jarju S."/>
            <person name="Secka A."/>
            <person name="Antonio M."/>
            <person name="Oren A."/>
            <person name="Chaudhuri R.R."/>
            <person name="La Ragione R."/>
            <person name="Hildebrand F."/>
            <person name="Pallen M.J."/>
        </authorList>
    </citation>
    <scope>NUCLEOTIDE SEQUENCE</scope>
    <source>
        <strain evidence="2">CHK192-2623</strain>
    </source>
</reference>
<dbReference type="GO" id="GO:0032259">
    <property type="term" value="P:methylation"/>
    <property type="evidence" value="ECO:0007669"/>
    <property type="project" value="UniProtKB-KW"/>
</dbReference>
<evidence type="ECO:0000259" key="1">
    <source>
        <dbReference type="Pfam" id="PF02384"/>
    </source>
</evidence>
<dbReference type="Pfam" id="PF02384">
    <property type="entry name" value="N6_Mtase"/>
    <property type="match status" value="1"/>
</dbReference>
<gene>
    <name evidence="2" type="ORF">K8V69_04045</name>
</gene>
<accession>A0A921EJF2</accession>
<dbReference type="EMBL" id="DYYQ01000023">
    <property type="protein sequence ID" value="HJE49338.1"/>
    <property type="molecule type" value="Genomic_DNA"/>
</dbReference>